<dbReference type="EMBL" id="CP097901">
    <property type="protein sequence ID" value="WKC72164.1"/>
    <property type="molecule type" value="Genomic_DNA"/>
</dbReference>
<accession>A0ABY9E1W9</accession>
<organism evidence="1 2">
    <name type="scientific">Treponema paraluiscuniculi</name>
    <dbReference type="NCBI Taxonomy" id="53435"/>
    <lineage>
        <taxon>Bacteria</taxon>
        <taxon>Pseudomonadati</taxon>
        <taxon>Spirochaetota</taxon>
        <taxon>Spirochaetia</taxon>
        <taxon>Spirochaetales</taxon>
        <taxon>Treponemataceae</taxon>
        <taxon>Treponema</taxon>
    </lineage>
</organism>
<keyword evidence="2" id="KW-1185">Reference proteome</keyword>
<proteinExistence type="predicted"/>
<reference evidence="1 2" key="1">
    <citation type="submission" date="2022-05" db="EMBL/GenBank/DDBJ databases">
        <title>Treponema leporis L2 test.</title>
        <authorList>
            <person name="Cejkova D."/>
        </authorList>
    </citation>
    <scope>NUCLEOTIDE SEQUENCE [LARGE SCALE GENOMIC DNA]</scope>
    <source>
        <strain evidence="1 2">L2</strain>
    </source>
</reference>
<name>A0ABY9E1W9_9SPIR</name>
<evidence type="ECO:0000313" key="1">
    <source>
        <dbReference type="EMBL" id="WKC72164.1"/>
    </source>
</evidence>
<protein>
    <submittedName>
        <fullName evidence="1">Uncharacterized protein</fullName>
    </submittedName>
</protein>
<dbReference type="Proteomes" id="UP001321460">
    <property type="component" value="Chromosome"/>
</dbReference>
<gene>
    <name evidence="1" type="ORF">TPLL2_0280</name>
</gene>
<evidence type="ECO:0000313" key="2">
    <source>
        <dbReference type="Proteomes" id="UP001321460"/>
    </source>
</evidence>
<sequence>MSGSVCCACDTRFFRAQWVGCGFGGSSSVVVGAAPQGLLRVR</sequence>